<accession>A0A8X6K8V8</accession>
<evidence type="ECO:0000313" key="3">
    <source>
        <dbReference type="Proteomes" id="UP000887116"/>
    </source>
</evidence>
<keyword evidence="3" id="KW-1185">Reference proteome</keyword>
<gene>
    <name evidence="2" type="ORF">TNCT_345801</name>
</gene>
<feature type="region of interest" description="Disordered" evidence="1">
    <location>
        <begin position="1"/>
        <end position="28"/>
    </location>
</feature>
<evidence type="ECO:0000313" key="2">
    <source>
        <dbReference type="EMBL" id="GFQ64638.1"/>
    </source>
</evidence>
<protein>
    <submittedName>
        <fullName evidence="2">Uncharacterized protein</fullName>
    </submittedName>
</protein>
<dbReference type="Proteomes" id="UP000887116">
    <property type="component" value="Unassembled WGS sequence"/>
</dbReference>
<reference evidence="2" key="1">
    <citation type="submission" date="2020-07" db="EMBL/GenBank/DDBJ databases">
        <title>Multicomponent nature underlies the extraordinary mechanical properties of spider dragline silk.</title>
        <authorList>
            <person name="Kono N."/>
            <person name="Nakamura H."/>
            <person name="Mori M."/>
            <person name="Yoshida Y."/>
            <person name="Ohtoshi R."/>
            <person name="Malay A.D."/>
            <person name="Moran D.A.P."/>
            <person name="Tomita M."/>
            <person name="Numata K."/>
            <person name="Arakawa K."/>
        </authorList>
    </citation>
    <scope>NUCLEOTIDE SEQUENCE</scope>
</reference>
<comment type="caution">
    <text evidence="2">The sequence shown here is derived from an EMBL/GenBank/DDBJ whole genome shotgun (WGS) entry which is preliminary data.</text>
</comment>
<feature type="compositionally biased region" description="Basic and acidic residues" evidence="1">
    <location>
        <begin position="14"/>
        <end position="28"/>
    </location>
</feature>
<organism evidence="2 3">
    <name type="scientific">Trichonephila clavata</name>
    <name type="common">Joro spider</name>
    <name type="synonym">Nephila clavata</name>
    <dbReference type="NCBI Taxonomy" id="2740835"/>
    <lineage>
        <taxon>Eukaryota</taxon>
        <taxon>Metazoa</taxon>
        <taxon>Ecdysozoa</taxon>
        <taxon>Arthropoda</taxon>
        <taxon>Chelicerata</taxon>
        <taxon>Arachnida</taxon>
        <taxon>Araneae</taxon>
        <taxon>Araneomorphae</taxon>
        <taxon>Entelegynae</taxon>
        <taxon>Araneoidea</taxon>
        <taxon>Nephilidae</taxon>
        <taxon>Trichonephila</taxon>
    </lineage>
</organism>
<dbReference type="EMBL" id="BMAO01020041">
    <property type="protein sequence ID" value="GFQ64638.1"/>
    <property type="molecule type" value="Genomic_DNA"/>
</dbReference>
<dbReference type="AlphaFoldDB" id="A0A8X6K8V8"/>
<name>A0A8X6K8V8_TRICU</name>
<sequence length="93" mass="10822">MSLKSLKKKPSGAEFRKRAAENQQNEEKELKKVSKKSFFFFKSFIMLKSLSETRWSERADVLRAQVTSRNKIKNALEDLIEDNTQTPDTRVIA</sequence>
<proteinExistence type="predicted"/>
<feature type="compositionally biased region" description="Basic residues" evidence="1">
    <location>
        <begin position="1"/>
        <end position="10"/>
    </location>
</feature>
<evidence type="ECO:0000256" key="1">
    <source>
        <dbReference type="SAM" id="MobiDB-lite"/>
    </source>
</evidence>